<dbReference type="STRING" id="1403537.Q428_12900"/>
<dbReference type="EMBL" id="AZQP01000052">
    <property type="protein sequence ID" value="EYE87499.1"/>
    <property type="molecule type" value="Genomic_DNA"/>
</dbReference>
<keyword evidence="2" id="KW-1185">Reference proteome</keyword>
<name>A0A017RST0_9CLOT</name>
<dbReference type="AlphaFoldDB" id="A0A017RST0"/>
<protein>
    <submittedName>
        <fullName evidence="1">Uncharacterized protein</fullName>
    </submittedName>
</protein>
<evidence type="ECO:0000313" key="2">
    <source>
        <dbReference type="Proteomes" id="UP000019681"/>
    </source>
</evidence>
<accession>A0A017RST0</accession>
<evidence type="ECO:0000313" key="1">
    <source>
        <dbReference type="EMBL" id="EYE87499.1"/>
    </source>
</evidence>
<proteinExistence type="predicted"/>
<comment type="caution">
    <text evidence="1">The sequence shown here is derived from an EMBL/GenBank/DDBJ whole genome shotgun (WGS) entry which is preliminary data.</text>
</comment>
<gene>
    <name evidence="1" type="ORF">Q428_12900</name>
</gene>
<organism evidence="1 2">
    <name type="scientific">Fervidicella metallireducens AeB</name>
    <dbReference type="NCBI Taxonomy" id="1403537"/>
    <lineage>
        <taxon>Bacteria</taxon>
        <taxon>Bacillati</taxon>
        <taxon>Bacillota</taxon>
        <taxon>Clostridia</taxon>
        <taxon>Eubacteriales</taxon>
        <taxon>Clostridiaceae</taxon>
        <taxon>Fervidicella</taxon>
    </lineage>
</organism>
<sequence length="47" mass="5191">MVASPVRQKPPGLGSMGDYKNVINKQLWTACPQSRMKGTFVIVRDGQ</sequence>
<reference evidence="1 2" key="1">
    <citation type="journal article" date="2014" name="Genome Announc.">
        <title>Draft Genome Sequence of Fervidicella metallireducens Strain AeBT, an Iron-Reducing Thermoanaerobe from the Great Artesian Basin.</title>
        <authorList>
            <person name="Patel B.K."/>
        </authorList>
    </citation>
    <scope>NUCLEOTIDE SEQUENCE [LARGE SCALE GENOMIC DNA]</scope>
    <source>
        <strain evidence="1 2">AeB</strain>
    </source>
</reference>
<dbReference type="Proteomes" id="UP000019681">
    <property type="component" value="Unassembled WGS sequence"/>
</dbReference>